<reference evidence="1" key="2">
    <citation type="submission" date="2023-01" db="EMBL/GenBank/DDBJ databases">
        <authorList>
            <person name="Sun Q."/>
            <person name="Evtushenko L."/>
        </authorList>
    </citation>
    <scope>NUCLEOTIDE SEQUENCE</scope>
    <source>
        <strain evidence="1">VKM Ac-1069</strain>
    </source>
</reference>
<keyword evidence="2" id="KW-1185">Reference proteome</keyword>
<sequence length="220" mass="23868">MTTEGPPMTRTAPSTPAAMLIDRYLPRYDTTIVEHTVAESDLAATWQALCALDLARVHSPVMDAAMAVRGLPDRLARLAGRPASPAPPAQLPLRGGPSLPGWLSLGEVAEHEIALGAVGRFWQPVIEWYDVTGMTPEGFAAFAEPDWGKIAANFSLRPYGTSRTLVSYEARTLVTEQDSARRFARYWTLVRPFVGHIMRATLATVTADAVRRGRVASPGS</sequence>
<organism evidence="1 2">
    <name type="scientific">Pseudonocardia halophobica</name>
    <dbReference type="NCBI Taxonomy" id="29401"/>
    <lineage>
        <taxon>Bacteria</taxon>
        <taxon>Bacillati</taxon>
        <taxon>Actinomycetota</taxon>
        <taxon>Actinomycetes</taxon>
        <taxon>Pseudonocardiales</taxon>
        <taxon>Pseudonocardiaceae</taxon>
        <taxon>Pseudonocardia</taxon>
    </lineage>
</organism>
<dbReference type="AlphaFoldDB" id="A0A9W6NTT6"/>
<protein>
    <recommendedName>
        <fullName evidence="3">DUF2867 domain-containing protein</fullName>
    </recommendedName>
</protein>
<reference evidence="1" key="1">
    <citation type="journal article" date="2014" name="Int. J. Syst. Evol. Microbiol.">
        <title>Complete genome sequence of Corynebacterium casei LMG S-19264T (=DSM 44701T), isolated from a smear-ripened cheese.</title>
        <authorList>
            <consortium name="US DOE Joint Genome Institute (JGI-PGF)"/>
            <person name="Walter F."/>
            <person name="Albersmeier A."/>
            <person name="Kalinowski J."/>
            <person name="Ruckert C."/>
        </authorList>
    </citation>
    <scope>NUCLEOTIDE SEQUENCE</scope>
    <source>
        <strain evidence="1">VKM Ac-1069</strain>
    </source>
</reference>
<evidence type="ECO:0000313" key="1">
    <source>
        <dbReference type="EMBL" id="GLL09610.1"/>
    </source>
</evidence>
<name>A0A9W6NTT6_9PSEU</name>
<evidence type="ECO:0008006" key="3">
    <source>
        <dbReference type="Google" id="ProtNLM"/>
    </source>
</evidence>
<accession>A0A9W6NTT6</accession>
<gene>
    <name evidence="1" type="ORF">GCM10017577_07500</name>
</gene>
<dbReference type="Proteomes" id="UP001143463">
    <property type="component" value="Unassembled WGS sequence"/>
</dbReference>
<proteinExistence type="predicted"/>
<evidence type="ECO:0000313" key="2">
    <source>
        <dbReference type="Proteomes" id="UP001143463"/>
    </source>
</evidence>
<comment type="caution">
    <text evidence="1">The sequence shown here is derived from an EMBL/GenBank/DDBJ whole genome shotgun (WGS) entry which is preliminary data.</text>
</comment>
<dbReference type="EMBL" id="BSFQ01000002">
    <property type="protein sequence ID" value="GLL09610.1"/>
    <property type="molecule type" value="Genomic_DNA"/>
</dbReference>